<dbReference type="RefSeq" id="WP_123286393.1">
    <property type="nucleotide sequence ID" value="NZ_JACIJB010000001.1"/>
</dbReference>
<name>A0A7W9E6U9_9CAUL</name>
<dbReference type="Proteomes" id="UP000548978">
    <property type="component" value="Unassembled WGS sequence"/>
</dbReference>
<accession>A0A7W9E6U9</accession>
<feature type="region of interest" description="Disordered" evidence="1">
    <location>
        <begin position="193"/>
        <end position="286"/>
    </location>
</feature>
<sequence>MDPHDTHDPQTDGYWPNDWPGYDPDRASIDEECAGIFAEREPRSRASGRSGHHRASDETWARARADYLAGESASVVCDRYGMRVSTLRNRAASEGWRRQDQPEPEPVDLDAELEAGLPDYTDMANHALIRLNRAILKGHATEAGRWMRLHRTLLDMARKPVAKPVPQPVPAPNPLMDALEAQVAEIEAMARALAGKSDHSDGSDGSDGKLREDASSPPHPGWGGGPRSGGGDLRPAHIPQLPDQNPSVTAQHAPRHLPASGEEMRKAGSDPSDHSDPSDGIFPPDR</sequence>
<feature type="compositionally biased region" description="Basic and acidic residues" evidence="1">
    <location>
        <begin position="196"/>
        <end position="214"/>
    </location>
</feature>
<feature type="region of interest" description="Disordered" evidence="1">
    <location>
        <begin position="1"/>
        <end position="58"/>
    </location>
</feature>
<evidence type="ECO:0000313" key="3">
    <source>
        <dbReference type="Proteomes" id="UP000548978"/>
    </source>
</evidence>
<feature type="compositionally biased region" description="Basic and acidic residues" evidence="1">
    <location>
        <begin position="1"/>
        <end position="10"/>
    </location>
</feature>
<protein>
    <submittedName>
        <fullName evidence="2">Uncharacterized protein</fullName>
    </submittedName>
</protein>
<gene>
    <name evidence="2" type="ORF">FHS65_000097</name>
</gene>
<feature type="compositionally biased region" description="Basic and acidic residues" evidence="1">
    <location>
        <begin position="262"/>
        <end position="277"/>
    </location>
</feature>
<dbReference type="EMBL" id="JACIJB010000001">
    <property type="protein sequence ID" value="MBB5659379.1"/>
    <property type="molecule type" value="Genomic_DNA"/>
</dbReference>
<dbReference type="AlphaFoldDB" id="A0A7W9E6U9"/>
<comment type="caution">
    <text evidence="2">The sequence shown here is derived from an EMBL/GenBank/DDBJ whole genome shotgun (WGS) entry which is preliminary data.</text>
</comment>
<feature type="compositionally biased region" description="Gly residues" evidence="1">
    <location>
        <begin position="221"/>
        <end position="232"/>
    </location>
</feature>
<organism evidence="2 3">
    <name type="scientific">Brevundimonas halotolerans</name>
    <dbReference type="NCBI Taxonomy" id="69670"/>
    <lineage>
        <taxon>Bacteria</taxon>
        <taxon>Pseudomonadati</taxon>
        <taxon>Pseudomonadota</taxon>
        <taxon>Alphaproteobacteria</taxon>
        <taxon>Caulobacterales</taxon>
        <taxon>Caulobacteraceae</taxon>
        <taxon>Brevundimonas</taxon>
    </lineage>
</organism>
<proteinExistence type="predicted"/>
<dbReference type="OrthoDB" id="7202578at2"/>
<keyword evidence="3" id="KW-1185">Reference proteome</keyword>
<evidence type="ECO:0000313" key="2">
    <source>
        <dbReference type="EMBL" id="MBB5659379.1"/>
    </source>
</evidence>
<reference evidence="2 3" key="1">
    <citation type="submission" date="2020-08" db="EMBL/GenBank/DDBJ databases">
        <title>Genomic Encyclopedia of Type Strains, Phase IV (KMG-IV): sequencing the most valuable type-strain genomes for metagenomic binning, comparative biology and taxonomic classification.</title>
        <authorList>
            <person name="Goeker M."/>
        </authorList>
    </citation>
    <scope>NUCLEOTIDE SEQUENCE [LARGE SCALE GENOMIC DNA]</scope>
    <source>
        <strain evidence="2 3">DSM 24448</strain>
    </source>
</reference>
<evidence type="ECO:0000256" key="1">
    <source>
        <dbReference type="SAM" id="MobiDB-lite"/>
    </source>
</evidence>